<evidence type="ECO:0000313" key="2">
    <source>
        <dbReference type="Proteomes" id="UP000199361"/>
    </source>
</evidence>
<dbReference type="Proteomes" id="UP000199361">
    <property type="component" value="Unassembled WGS sequence"/>
</dbReference>
<dbReference type="AlphaFoldDB" id="A0A1I0LUX5"/>
<proteinExistence type="predicted"/>
<reference evidence="1 2" key="1">
    <citation type="submission" date="2016-10" db="EMBL/GenBank/DDBJ databases">
        <authorList>
            <person name="de Groot N.N."/>
        </authorList>
    </citation>
    <scope>NUCLEOTIDE SEQUENCE [LARGE SCALE GENOMIC DNA]</scope>
    <source>
        <strain evidence="1 2">CGMCC 4.5598</strain>
    </source>
</reference>
<dbReference type="RefSeq" id="WP_177241253.1">
    <property type="nucleotide sequence ID" value="NZ_FOHX01000029.1"/>
</dbReference>
<evidence type="ECO:0000313" key="1">
    <source>
        <dbReference type="EMBL" id="SEU47440.1"/>
    </source>
</evidence>
<gene>
    <name evidence="1" type="ORF">SAMN05421811_12914</name>
</gene>
<protein>
    <submittedName>
        <fullName evidence="1">Uncharacterized protein</fullName>
    </submittedName>
</protein>
<dbReference type="EMBL" id="FOHX01000029">
    <property type="protein sequence ID" value="SEU47440.1"/>
    <property type="molecule type" value="Genomic_DNA"/>
</dbReference>
<keyword evidence="2" id="KW-1185">Reference proteome</keyword>
<name>A0A1I0LUX5_9ACTN</name>
<organism evidence="1 2">
    <name type="scientific">Nonomuraea wenchangensis</name>
    <dbReference type="NCBI Taxonomy" id="568860"/>
    <lineage>
        <taxon>Bacteria</taxon>
        <taxon>Bacillati</taxon>
        <taxon>Actinomycetota</taxon>
        <taxon>Actinomycetes</taxon>
        <taxon>Streptosporangiales</taxon>
        <taxon>Streptosporangiaceae</taxon>
        <taxon>Nonomuraea</taxon>
    </lineage>
</organism>
<sequence length="55" mass="6378">MSRSRLRYGRLAALTTAAAWTVHTALFGSDRLSERAFRLLRWIADQPEPSKHRPR</sequence>
<accession>A0A1I0LUX5</accession>